<dbReference type="EMBL" id="CP045503">
    <property type="protein sequence ID" value="QPG60425.1"/>
    <property type="molecule type" value="Genomic_DNA"/>
</dbReference>
<evidence type="ECO:0000256" key="1">
    <source>
        <dbReference type="ARBA" id="ARBA00022679"/>
    </source>
</evidence>
<evidence type="ECO:0000313" key="5">
    <source>
        <dbReference type="Proteomes" id="UP000316416"/>
    </source>
</evidence>
<dbReference type="Pfam" id="PF13508">
    <property type="entry name" value="Acetyltransf_7"/>
    <property type="match status" value="1"/>
</dbReference>
<sequence>MIVESVTKTDYGELLTVWEASVRQSHDFLSEPDIERLRPLVLQYYFDAVDLRCTKDRAGSIQGFCGVAGGNIEMLFIAPESMGCGIGTALVAYAIKHQGATKVDVNEQNPKALAFYKHVGFCVIGRSELDSQGQPFPLLHMALDQVDTFI</sequence>
<dbReference type="PROSITE" id="PS51186">
    <property type="entry name" value="GNAT"/>
    <property type="match status" value="1"/>
</dbReference>
<organism evidence="4 5">
    <name type="scientific">Shewanella eurypsychrophilus</name>
    <dbReference type="NCBI Taxonomy" id="2593656"/>
    <lineage>
        <taxon>Bacteria</taxon>
        <taxon>Pseudomonadati</taxon>
        <taxon>Pseudomonadota</taxon>
        <taxon>Gammaproteobacteria</taxon>
        <taxon>Alteromonadales</taxon>
        <taxon>Shewanellaceae</taxon>
        <taxon>Shewanella</taxon>
    </lineage>
</organism>
<dbReference type="PANTHER" id="PTHR43800:SF1">
    <property type="entry name" value="PEPTIDYL-LYSINE N-ACETYLTRANSFERASE YJAB"/>
    <property type="match status" value="1"/>
</dbReference>
<gene>
    <name evidence="4" type="ORF">FM038_009975</name>
</gene>
<proteinExistence type="predicted"/>
<reference evidence="4" key="1">
    <citation type="submission" date="2021-07" db="EMBL/GenBank/DDBJ databases">
        <title>Shewanella sp. YLB-07 whole genome sequence.</title>
        <authorList>
            <person name="Yu L."/>
        </authorList>
    </citation>
    <scope>NUCLEOTIDE SEQUENCE</scope>
    <source>
        <strain evidence="4">YLB-08</strain>
    </source>
</reference>
<dbReference type="GO" id="GO:0016746">
    <property type="term" value="F:acyltransferase activity"/>
    <property type="evidence" value="ECO:0007669"/>
    <property type="project" value="UniProtKB-KW"/>
</dbReference>
<name>A0ABX6VGA4_9GAMM</name>
<dbReference type="RefSeq" id="WP_142870879.1">
    <property type="nucleotide sequence ID" value="NZ_CP045503.2"/>
</dbReference>
<evidence type="ECO:0000313" key="4">
    <source>
        <dbReference type="EMBL" id="QPG60425.1"/>
    </source>
</evidence>
<accession>A0ABX6VGA4</accession>
<keyword evidence="2 4" id="KW-0012">Acyltransferase</keyword>
<dbReference type="InterPro" id="IPR016181">
    <property type="entry name" value="Acyl_CoA_acyltransferase"/>
</dbReference>
<evidence type="ECO:0000259" key="3">
    <source>
        <dbReference type="PROSITE" id="PS51186"/>
    </source>
</evidence>
<dbReference type="Proteomes" id="UP000316416">
    <property type="component" value="Chromosome"/>
</dbReference>
<dbReference type="SUPFAM" id="SSF55729">
    <property type="entry name" value="Acyl-CoA N-acyltransferases (Nat)"/>
    <property type="match status" value="1"/>
</dbReference>
<feature type="domain" description="N-acetyltransferase" evidence="3">
    <location>
        <begin position="1"/>
        <end position="143"/>
    </location>
</feature>
<dbReference type="Gene3D" id="3.40.630.30">
    <property type="match status" value="1"/>
</dbReference>
<protein>
    <submittedName>
        <fullName evidence="4">GNAT family N-acetyltransferase</fullName>
        <ecNumber evidence="4">2.3.1.-</ecNumber>
    </submittedName>
</protein>
<keyword evidence="1 4" id="KW-0808">Transferase</keyword>
<dbReference type="CDD" id="cd04301">
    <property type="entry name" value="NAT_SF"/>
    <property type="match status" value="1"/>
</dbReference>
<keyword evidence="5" id="KW-1185">Reference proteome</keyword>
<dbReference type="EC" id="2.3.1.-" evidence="4"/>
<dbReference type="PANTHER" id="PTHR43800">
    <property type="entry name" value="PEPTIDYL-LYSINE N-ACETYLTRANSFERASE YJAB"/>
    <property type="match status" value="1"/>
</dbReference>
<evidence type="ECO:0000256" key="2">
    <source>
        <dbReference type="ARBA" id="ARBA00023315"/>
    </source>
</evidence>
<dbReference type="InterPro" id="IPR000182">
    <property type="entry name" value="GNAT_dom"/>
</dbReference>